<dbReference type="InterPro" id="IPR000086">
    <property type="entry name" value="NUDIX_hydrolase_dom"/>
</dbReference>
<evidence type="ECO:0000256" key="5">
    <source>
        <dbReference type="ARBA" id="ARBA00022842"/>
    </source>
</evidence>
<dbReference type="AlphaFoldDB" id="A0A9E5JYL4"/>
<evidence type="ECO:0000256" key="6">
    <source>
        <dbReference type="ARBA" id="ARBA00023211"/>
    </source>
</evidence>
<dbReference type="PANTHER" id="PTHR12992:SF11">
    <property type="entry name" value="MITOCHONDRIAL COENZYME A DIPHOSPHATASE NUDT8"/>
    <property type="match status" value="1"/>
</dbReference>
<reference evidence="8" key="1">
    <citation type="submission" date="2020-03" db="EMBL/GenBank/DDBJ databases">
        <authorList>
            <person name="Guo F."/>
        </authorList>
    </citation>
    <scope>NUCLEOTIDE SEQUENCE</scope>
    <source>
        <strain evidence="8">JCM 30134</strain>
    </source>
</reference>
<evidence type="ECO:0000313" key="9">
    <source>
        <dbReference type="Proteomes" id="UP000787472"/>
    </source>
</evidence>
<evidence type="ECO:0000256" key="3">
    <source>
        <dbReference type="ARBA" id="ARBA00022723"/>
    </source>
</evidence>
<proteinExistence type="predicted"/>
<organism evidence="8 9">
    <name type="scientific">Pseudomaricurvus hydrocarbonicus</name>
    <dbReference type="NCBI Taxonomy" id="1470433"/>
    <lineage>
        <taxon>Bacteria</taxon>
        <taxon>Pseudomonadati</taxon>
        <taxon>Pseudomonadota</taxon>
        <taxon>Gammaproteobacteria</taxon>
        <taxon>Cellvibrionales</taxon>
        <taxon>Cellvibrionaceae</taxon>
        <taxon>Pseudomaricurvus</taxon>
    </lineage>
</organism>
<keyword evidence="5" id="KW-0460">Magnesium</keyword>
<dbReference type="EMBL" id="JAAONZ010000002">
    <property type="protein sequence ID" value="NHO64532.1"/>
    <property type="molecule type" value="Genomic_DNA"/>
</dbReference>
<accession>A0A9E5JYL4</accession>
<dbReference type="GO" id="GO:0046872">
    <property type="term" value="F:metal ion binding"/>
    <property type="evidence" value="ECO:0007669"/>
    <property type="project" value="UniProtKB-KW"/>
</dbReference>
<dbReference type="SUPFAM" id="SSF55811">
    <property type="entry name" value="Nudix"/>
    <property type="match status" value="1"/>
</dbReference>
<protein>
    <submittedName>
        <fullName evidence="8">CoA pyrophosphatase</fullName>
    </submittedName>
</protein>
<dbReference type="Gene3D" id="3.90.79.10">
    <property type="entry name" value="Nucleoside Triphosphate Pyrophosphohydrolase"/>
    <property type="match status" value="1"/>
</dbReference>
<comment type="cofactor">
    <cofactor evidence="2">
        <name>Mg(2+)</name>
        <dbReference type="ChEBI" id="CHEBI:18420"/>
    </cofactor>
</comment>
<dbReference type="CDD" id="cd03426">
    <property type="entry name" value="NUDIX_CoAse_Nudt7"/>
    <property type="match status" value="1"/>
</dbReference>
<keyword evidence="6" id="KW-0464">Manganese</keyword>
<keyword evidence="3" id="KW-0479">Metal-binding</keyword>
<comment type="cofactor">
    <cofactor evidence="1">
        <name>Mn(2+)</name>
        <dbReference type="ChEBI" id="CHEBI:29035"/>
    </cofactor>
</comment>
<evidence type="ECO:0000256" key="1">
    <source>
        <dbReference type="ARBA" id="ARBA00001936"/>
    </source>
</evidence>
<name>A0A9E5JYL4_9GAMM</name>
<dbReference type="InterPro" id="IPR045121">
    <property type="entry name" value="CoAse"/>
</dbReference>
<keyword evidence="4" id="KW-0378">Hydrolase</keyword>
<evidence type="ECO:0000259" key="7">
    <source>
        <dbReference type="PROSITE" id="PS51462"/>
    </source>
</evidence>
<evidence type="ECO:0000256" key="4">
    <source>
        <dbReference type="ARBA" id="ARBA00022801"/>
    </source>
</evidence>
<dbReference type="PANTHER" id="PTHR12992">
    <property type="entry name" value="NUDIX HYDROLASE"/>
    <property type="match status" value="1"/>
</dbReference>
<evidence type="ECO:0000313" key="8">
    <source>
        <dbReference type="EMBL" id="NHO64532.1"/>
    </source>
</evidence>
<dbReference type="Pfam" id="PF00293">
    <property type="entry name" value="NUDIX"/>
    <property type="match status" value="1"/>
</dbReference>
<comment type="caution">
    <text evidence="8">The sequence shown here is derived from an EMBL/GenBank/DDBJ whole genome shotgun (WGS) entry which is preliminary data.</text>
</comment>
<dbReference type="PROSITE" id="PS51462">
    <property type="entry name" value="NUDIX"/>
    <property type="match status" value="1"/>
</dbReference>
<keyword evidence="9" id="KW-1185">Reference proteome</keyword>
<evidence type="ECO:0000256" key="2">
    <source>
        <dbReference type="ARBA" id="ARBA00001946"/>
    </source>
</evidence>
<feature type="domain" description="Nudix hydrolase" evidence="7">
    <location>
        <begin position="23"/>
        <end position="159"/>
    </location>
</feature>
<dbReference type="GO" id="GO:0010945">
    <property type="term" value="F:coenzyme A diphosphatase activity"/>
    <property type="evidence" value="ECO:0007669"/>
    <property type="project" value="InterPro"/>
</dbReference>
<dbReference type="InterPro" id="IPR015797">
    <property type="entry name" value="NUDIX_hydrolase-like_dom_sf"/>
</dbReference>
<gene>
    <name evidence="8" type="ORF">G8770_03095</name>
</gene>
<dbReference type="Proteomes" id="UP000787472">
    <property type="component" value="Unassembled WGS sequence"/>
</dbReference>
<sequence length="203" mass="22911">MLERLRLYLSQSDYEAPPVGALESPAAVLIAITEHEEAPAVVLTRRSLKLKNHSGEVSLPGGKWEPQDRTLQETALREAEEEIGLDPGVVEVLGALPVFQTWKGVNVAPFVGVIPPHLEFVPNYDELDEIFLVPLSFFVEDQRIRTDVFEREVGHVWSPAYEFDGFEIWGFTARLLINFLNDAFEEVEILRESPAPIKDWSQG</sequence>